<keyword evidence="1" id="KW-0472">Membrane</keyword>
<dbReference type="EMBL" id="VSWC01000079">
    <property type="protein sequence ID" value="KAA1094764.1"/>
    <property type="molecule type" value="Genomic_DNA"/>
</dbReference>
<evidence type="ECO:0000256" key="1">
    <source>
        <dbReference type="SAM" id="Phobius"/>
    </source>
</evidence>
<dbReference type="Proteomes" id="UP000325313">
    <property type="component" value="Unassembled WGS sequence"/>
</dbReference>
<name>A0A5B0P220_PUCGR</name>
<dbReference type="AlphaFoldDB" id="A0A5B0P220"/>
<evidence type="ECO:0000313" key="2">
    <source>
        <dbReference type="EMBL" id="KAA1094764.1"/>
    </source>
</evidence>
<organism evidence="2 4">
    <name type="scientific">Puccinia graminis f. sp. tritici</name>
    <dbReference type="NCBI Taxonomy" id="56615"/>
    <lineage>
        <taxon>Eukaryota</taxon>
        <taxon>Fungi</taxon>
        <taxon>Dikarya</taxon>
        <taxon>Basidiomycota</taxon>
        <taxon>Pucciniomycotina</taxon>
        <taxon>Pucciniomycetes</taxon>
        <taxon>Pucciniales</taxon>
        <taxon>Pucciniaceae</taxon>
        <taxon>Puccinia</taxon>
    </lineage>
</organism>
<dbReference type="Proteomes" id="UP000324748">
    <property type="component" value="Unassembled WGS sequence"/>
</dbReference>
<keyword evidence="1" id="KW-1133">Transmembrane helix</keyword>
<keyword evidence="4" id="KW-1185">Reference proteome</keyword>
<comment type="caution">
    <text evidence="2">The sequence shown here is derived from an EMBL/GenBank/DDBJ whole genome shotgun (WGS) entry which is preliminary data.</text>
</comment>
<evidence type="ECO:0000313" key="3">
    <source>
        <dbReference type="EMBL" id="KAA1121543.1"/>
    </source>
</evidence>
<keyword evidence="1" id="KW-0812">Transmembrane</keyword>
<gene>
    <name evidence="2" type="ORF">PGT21_029399</name>
    <name evidence="3" type="ORF">PGTUg99_031670</name>
</gene>
<sequence>MLCSSGAFGHFARFTYVGFFDPTSGCRHGGSIYWIVLGLYPAIVTSTSLFPADYNICKPIQMIVTVSELSS</sequence>
<accession>A0A5B0P220</accession>
<proteinExistence type="predicted"/>
<evidence type="ECO:0000313" key="5">
    <source>
        <dbReference type="Proteomes" id="UP000325313"/>
    </source>
</evidence>
<feature type="transmembrane region" description="Helical" evidence="1">
    <location>
        <begin position="32"/>
        <end position="52"/>
    </location>
</feature>
<evidence type="ECO:0000313" key="4">
    <source>
        <dbReference type="Proteomes" id="UP000324748"/>
    </source>
</evidence>
<protein>
    <submittedName>
        <fullName evidence="2">Uncharacterized protein</fullName>
    </submittedName>
</protein>
<dbReference type="EMBL" id="VDEP01000238">
    <property type="protein sequence ID" value="KAA1121543.1"/>
    <property type="molecule type" value="Genomic_DNA"/>
</dbReference>
<reference evidence="4 5" key="1">
    <citation type="submission" date="2019-05" db="EMBL/GenBank/DDBJ databases">
        <title>Emergence of the Ug99 lineage of the wheat stem rust pathogen through somatic hybridization.</title>
        <authorList>
            <person name="Li F."/>
            <person name="Upadhyaya N.M."/>
            <person name="Sperschneider J."/>
            <person name="Matny O."/>
            <person name="Nguyen-Phuc H."/>
            <person name="Mago R."/>
            <person name="Raley C."/>
            <person name="Miller M.E."/>
            <person name="Silverstein K.A.T."/>
            <person name="Henningsen E."/>
            <person name="Hirsch C.D."/>
            <person name="Visser B."/>
            <person name="Pretorius Z.A."/>
            <person name="Steffenson B.J."/>
            <person name="Schwessinger B."/>
            <person name="Dodds P.N."/>
            <person name="Figueroa M."/>
        </authorList>
    </citation>
    <scope>NUCLEOTIDE SEQUENCE [LARGE SCALE GENOMIC DNA]</scope>
    <source>
        <strain evidence="2">21-0</strain>
        <strain evidence="3 5">Ug99</strain>
    </source>
</reference>